<gene>
    <name evidence="12" type="ORF">RMAR00112_LOCUS12397</name>
    <name evidence="13" type="ORF">RMAR00112_LOCUS12398</name>
</gene>
<comment type="subcellular location">
    <subcellularLocation>
        <location evidence="1">Membrane</location>
        <topology evidence="1">Multi-pass membrane protein</topology>
    </subcellularLocation>
</comment>
<feature type="region of interest" description="Disordered" evidence="8">
    <location>
        <begin position="571"/>
        <end position="603"/>
    </location>
</feature>
<evidence type="ECO:0000256" key="9">
    <source>
        <dbReference type="SAM" id="Phobius"/>
    </source>
</evidence>
<dbReference type="Gene3D" id="3.10.580.10">
    <property type="entry name" value="CBS-domain"/>
    <property type="match status" value="1"/>
</dbReference>
<keyword evidence="6" id="KW-0129">CBS domain</keyword>
<evidence type="ECO:0000313" key="12">
    <source>
        <dbReference type="EMBL" id="CAE0044422.1"/>
    </source>
</evidence>
<evidence type="ECO:0000259" key="11">
    <source>
        <dbReference type="PROSITE" id="PS51846"/>
    </source>
</evidence>
<dbReference type="PANTHER" id="PTHR12064">
    <property type="entry name" value="METAL TRANSPORTER CNNM"/>
    <property type="match status" value="1"/>
</dbReference>
<dbReference type="InterPro" id="IPR000644">
    <property type="entry name" value="CBS_dom"/>
</dbReference>
<feature type="domain" description="CBS" evidence="10">
    <location>
        <begin position="199"/>
        <end position="260"/>
    </location>
</feature>
<dbReference type="InterPro" id="IPR046342">
    <property type="entry name" value="CBS_dom_sf"/>
</dbReference>
<dbReference type="SUPFAM" id="SSF54631">
    <property type="entry name" value="CBS-domain pair"/>
    <property type="match status" value="1"/>
</dbReference>
<organism evidence="13">
    <name type="scientific">Rhodosorus marinus</name>
    <dbReference type="NCBI Taxonomy" id="101924"/>
    <lineage>
        <taxon>Eukaryota</taxon>
        <taxon>Rhodophyta</taxon>
        <taxon>Stylonematophyceae</taxon>
        <taxon>Stylonematales</taxon>
        <taxon>Stylonemataceae</taxon>
        <taxon>Rhodosorus</taxon>
    </lineage>
</organism>
<dbReference type="PROSITE" id="PS51846">
    <property type="entry name" value="CNNM"/>
    <property type="match status" value="1"/>
</dbReference>
<dbReference type="GO" id="GO:0010960">
    <property type="term" value="P:magnesium ion homeostasis"/>
    <property type="evidence" value="ECO:0007669"/>
    <property type="project" value="InterPro"/>
</dbReference>
<keyword evidence="4 7" id="KW-1133">Transmembrane helix</keyword>
<reference evidence="13" key="1">
    <citation type="submission" date="2021-01" db="EMBL/GenBank/DDBJ databases">
        <authorList>
            <person name="Corre E."/>
            <person name="Pelletier E."/>
            <person name="Niang G."/>
            <person name="Scheremetjew M."/>
            <person name="Finn R."/>
            <person name="Kale V."/>
            <person name="Holt S."/>
            <person name="Cochrane G."/>
            <person name="Meng A."/>
            <person name="Brown T."/>
            <person name="Cohen L."/>
        </authorList>
    </citation>
    <scope>NUCLEOTIDE SEQUENCE</scope>
    <source>
        <strain evidence="13">CCMP 769</strain>
    </source>
</reference>
<feature type="transmembrane region" description="Helical" evidence="9">
    <location>
        <begin position="77"/>
        <end position="102"/>
    </location>
</feature>
<keyword evidence="3" id="KW-0677">Repeat</keyword>
<evidence type="ECO:0000256" key="3">
    <source>
        <dbReference type="ARBA" id="ARBA00022737"/>
    </source>
</evidence>
<evidence type="ECO:0000256" key="8">
    <source>
        <dbReference type="SAM" id="MobiDB-lite"/>
    </source>
</evidence>
<evidence type="ECO:0000256" key="5">
    <source>
        <dbReference type="ARBA" id="ARBA00023136"/>
    </source>
</evidence>
<proteinExistence type="predicted"/>
<dbReference type="InterPro" id="IPR045095">
    <property type="entry name" value="ACDP"/>
</dbReference>
<dbReference type="Pfam" id="PF01595">
    <property type="entry name" value="CNNM"/>
    <property type="match status" value="1"/>
</dbReference>
<dbReference type="EMBL" id="HBHW01016053">
    <property type="protein sequence ID" value="CAE0044422.1"/>
    <property type="molecule type" value="Transcribed_RNA"/>
</dbReference>
<feature type="domain" description="CNNM transmembrane" evidence="11">
    <location>
        <begin position="1"/>
        <end position="180"/>
    </location>
</feature>
<evidence type="ECO:0000256" key="6">
    <source>
        <dbReference type="PROSITE-ProRule" id="PRU00703"/>
    </source>
</evidence>
<dbReference type="PANTHER" id="PTHR12064:SF94">
    <property type="entry name" value="UNEXTENDED PROTEIN"/>
    <property type="match status" value="1"/>
</dbReference>
<evidence type="ECO:0000256" key="7">
    <source>
        <dbReference type="PROSITE-ProRule" id="PRU01193"/>
    </source>
</evidence>
<evidence type="ECO:0000256" key="4">
    <source>
        <dbReference type="ARBA" id="ARBA00022989"/>
    </source>
</evidence>
<evidence type="ECO:0000259" key="10">
    <source>
        <dbReference type="PROSITE" id="PS51371"/>
    </source>
</evidence>
<feature type="compositionally biased region" description="Basic and acidic residues" evidence="8">
    <location>
        <begin position="572"/>
        <end position="590"/>
    </location>
</feature>
<feature type="compositionally biased region" description="Acidic residues" evidence="8">
    <location>
        <begin position="593"/>
        <end position="603"/>
    </location>
</feature>
<evidence type="ECO:0000313" key="13">
    <source>
        <dbReference type="EMBL" id="CAE0044423.1"/>
    </source>
</evidence>
<dbReference type="EMBL" id="HBHW01016054">
    <property type="protein sequence ID" value="CAE0044423.1"/>
    <property type="molecule type" value="Transcribed_RNA"/>
</dbReference>
<evidence type="ECO:0000256" key="1">
    <source>
        <dbReference type="ARBA" id="ARBA00004141"/>
    </source>
</evidence>
<keyword evidence="2 7" id="KW-0812">Transmembrane</keyword>
<accession>A0A7S3EC64</accession>
<dbReference type="InterPro" id="IPR044751">
    <property type="entry name" value="Ion_transp-like_CBS"/>
</dbReference>
<protein>
    <recommendedName>
        <fullName evidence="14">CNNM transmembrane domain-containing protein</fullName>
    </recommendedName>
</protein>
<keyword evidence="5 7" id="KW-0472">Membrane</keyword>
<dbReference type="PROSITE" id="PS51371">
    <property type="entry name" value="CBS"/>
    <property type="match status" value="1"/>
</dbReference>
<feature type="transmembrane region" description="Helical" evidence="9">
    <location>
        <begin position="7"/>
        <end position="30"/>
    </location>
</feature>
<evidence type="ECO:0000256" key="2">
    <source>
        <dbReference type="ARBA" id="ARBA00022692"/>
    </source>
</evidence>
<dbReference type="Pfam" id="PF25562">
    <property type="entry name" value="CNBH_CNNM2_C"/>
    <property type="match status" value="1"/>
</dbReference>
<dbReference type="FunFam" id="3.10.580.10:FF:000006">
    <property type="entry name" value="DUF21 and CBS domain protein"/>
    <property type="match status" value="1"/>
</dbReference>
<evidence type="ECO:0008006" key="14">
    <source>
        <dbReference type="Google" id="ProtNLM"/>
    </source>
</evidence>
<dbReference type="AlphaFoldDB" id="A0A7S3EC64"/>
<dbReference type="GO" id="GO:0016020">
    <property type="term" value="C:membrane"/>
    <property type="evidence" value="ECO:0007669"/>
    <property type="project" value="UniProtKB-SubCell"/>
</dbReference>
<sequence length="603" mass="67247">MVEWWRIVVAVVCLCLSGLFSGLTLGLFALDLTDLDILLDSGTEKEKTYAKKIYPLRKRGNYLLCTLLIGNTAVNSALAIVTAELFGGISGFLASTFLILYVGEIIPQSVCHKYGLVIGAYASPLVYMFMLLTFPLSWPTAKVLDWFLGGESPVRYDKTQLQSLVTLHGSTAKATLSEDETRILNAALMFAQKNIEQIMTPLSKVFMLEVHEHLDSKNLLLVFQSGHSRIPVYERDRHNILGVLFAKDILLIDPEDNIPVSTVMNFFKRELKYSFNDTRLDKMLNEFETGRGHLAVVQKVISFGQGDPYYETIGIVTLEDVIEELIGSEIVDETDVYESNSSTKKMNRKRYIDSDVLRLFSHDSSTTSLQDNEVLAVSSFLSTHLEEFSSRKIPPEILRQLLKESRIVEYRESPAAAAAGTASSDIDEKRSMLADRISDSVVSKDDDGLDKGIGGGLPVEPGAEKSNQALLVYKRNVPAMEATLIITGRLEVFAGSDGIHSEVGPWTLLGAKALVNDLYQADFTARVIEYPVRMLKIHRKQYRNAINRTRADSFVGKSLFTQADYVRPARPSFEDDAHVERAHPSSRESSDIYSEDDGDEDIP</sequence>
<name>A0A7S3EC64_9RHOD</name>
<feature type="transmembrane region" description="Helical" evidence="9">
    <location>
        <begin position="114"/>
        <end position="138"/>
    </location>
</feature>
<dbReference type="InterPro" id="IPR002550">
    <property type="entry name" value="CNNM"/>
</dbReference>
<dbReference type="CDD" id="cd04590">
    <property type="entry name" value="CBS_pair_CorC_HlyC_assoc"/>
    <property type="match status" value="1"/>
</dbReference>